<feature type="transmembrane region" description="Helical" evidence="1">
    <location>
        <begin position="67"/>
        <end position="94"/>
    </location>
</feature>
<keyword evidence="3" id="KW-1185">Reference proteome</keyword>
<sequence length="464" mass="49815">MSTDTAGPASPVPVRSSLPNDAPVGLYRPVEPNRGGGRWLRSIIGIKEDILDWAPEERPRYSRLGAIVLNTGVLAGLSLLVALSGVVGGAWWALLPVGVLWGYLIMTFDSWLIASTHGALTVSKAKLFVPRIAISVLLGVAIAEPLVLWVFSPSIHNEIAEHRKSEIEGYEGKLKSCNPVTGAAPSGSDCGGFRVNVKDSAQSVEAQFDAAVRLRDQARGAIGELDRRQAELENLARDECAGRAGTGLSGVPGVGGECRRNREKADQFRADNQVDKQHADLVGLEKETVDLTGRLAQARAVGGQQISQAIADKVAGKKADLTDRGILDEIDALGRISADSPVVSIAGWVLRLLLIAVDCLPVLGKLMGGTTTYDILVSRQLETAKRLHDKNIALYERNDTVDLDILLQRAEKKLRAKSGDLDQDERLARARSRTDRAAQIDQLAAELENSKDAFTPLRGPVASA</sequence>
<gene>
    <name evidence="2" type="ORF">GCM10009754_39060</name>
</gene>
<accession>A0ABP5CIS6</accession>
<dbReference type="Pfam" id="PF14362">
    <property type="entry name" value="DUF4407"/>
    <property type="match status" value="1"/>
</dbReference>
<reference evidence="3" key="1">
    <citation type="journal article" date="2019" name="Int. J. Syst. Evol. Microbiol.">
        <title>The Global Catalogue of Microorganisms (GCM) 10K type strain sequencing project: providing services to taxonomists for standard genome sequencing and annotation.</title>
        <authorList>
            <consortium name="The Broad Institute Genomics Platform"/>
            <consortium name="The Broad Institute Genome Sequencing Center for Infectious Disease"/>
            <person name="Wu L."/>
            <person name="Ma J."/>
        </authorList>
    </citation>
    <scope>NUCLEOTIDE SEQUENCE [LARGE SCALE GENOMIC DNA]</scope>
    <source>
        <strain evidence="3">JCM 14545</strain>
    </source>
</reference>
<name>A0ABP5CIS6_9PSEU</name>
<dbReference type="Proteomes" id="UP001501116">
    <property type="component" value="Unassembled WGS sequence"/>
</dbReference>
<evidence type="ECO:0000256" key="1">
    <source>
        <dbReference type="SAM" id="Phobius"/>
    </source>
</evidence>
<evidence type="ECO:0000313" key="3">
    <source>
        <dbReference type="Proteomes" id="UP001501116"/>
    </source>
</evidence>
<comment type="caution">
    <text evidence="2">The sequence shown here is derived from an EMBL/GenBank/DDBJ whole genome shotgun (WGS) entry which is preliminary data.</text>
</comment>
<keyword evidence="1" id="KW-1133">Transmembrane helix</keyword>
<dbReference type="EMBL" id="BAAANN010000014">
    <property type="protein sequence ID" value="GAA1963689.1"/>
    <property type="molecule type" value="Genomic_DNA"/>
</dbReference>
<keyword evidence="1" id="KW-0812">Transmembrane</keyword>
<feature type="transmembrane region" description="Helical" evidence="1">
    <location>
        <begin position="132"/>
        <end position="151"/>
    </location>
</feature>
<organism evidence="2 3">
    <name type="scientific">Amycolatopsis minnesotensis</name>
    <dbReference type="NCBI Taxonomy" id="337894"/>
    <lineage>
        <taxon>Bacteria</taxon>
        <taxon>Bacillati</taxon>
        <taxon>Actinomycetota</taxon>
        <taxon>Actinomycetes</taxon>
        <taxon>Pseudonocardiales</taxon>
        <taxon>Pseudonocardiaceae</taxon>
        <taxon>Amycolatopsis</taxon>
    </lineage>
</organism>
<keyword evidence="1" id="KW-0472">Membrane</keyword>
<protein>
    <submittedName>
        <fullName evidence="2">DUF4407 domain-containing protein</fullName>
    </submittedName>
</protein>
<dbReference type="RefSeq" id="WP_344420328.1">
    <property type="nucleotide sequence ID" value="NZ_BAAANN010000014.1"/>
</dbReference>
<evidence type="ECO:0000313" key="2">
    <source>
        <dbReference type="EMBL" id="GAA1963689.1"/>
    </source>
</evidence>
<dbReference type="InterPro" id="IPR025519">
    <property type="entry name" value="DUF4407"/>
</dbReference>
<feature type="transmembrane region" description="Helical" evidence="1">
    <location>
        <begin position="100"/>
        <end position="120"/>
    </location>
</feature>
<proteinExistence type="predicted"/>